<keyword evidence="2" id="KW-1185">Reference proteome</keyword>
<organism evidence="1 2">
    <name type="scientific">Xanthocytophaga flava</name>
    <dbReference type="NCBI Taxonomy" id="3048013"/>
    <lineage>
        <taxon>Bacteria</taxon>
        <taxon>Pseudomonadati</taxon>
        <taxon>Bacteroidota</taxon>
        <taxon>Cytophagia</taxon>
        <taxon>Cytophagales</taxon>
        <taxon>Rhodocytophagaceae</taxon>
        <taxon>Xanthocytophaga</taxon>
    </lineage>
</organism>
<accession>A0ABT7CDF7</accession>
<dbReference type="EMBL" id="JASJOT010000001">
    <property type="protein sequence ID" value="MDJ1491716.1"/>
    <property type="molecule type" value="Genomic_DNA"/>
</dbReference>
<gene>
    <name evidence="1" type="ORF">QNI19_02160</name>
</gene>
<comment type="caution">
    <text evidence="1">The sequence shown here is derived from an EMBL/GenBank/DDBJ whole genome shotgun (WGS) entry which is preliminary data.</text>
</comment>
<reference evidence="1 2" key="1">
    <citation type="submission" date="2023-05" db="EMBL/GenBank/DDBJ databases">
        <authorList>
            <person name="Zhang X."/>
        </authorList>
    </citation>
    <scope>NUCLEOTIDE SEQUENCE [LARGE SCALE GENOMIC DNA]</scope>
    <source>
        <strain evidence="1 2">DM2B3-1</strain>
    </source>
</reference>
<evidence type="ECO:0008006" key="3">
    <source>
        <dbReference type="Google" id="ProtNLM"/>
    </source>
</evidence>
<dbReference type="RefSeq" id="WP_313991680.1">
    <property type="nucleotide sequence ID" value="NZ_JASJOT010000001.1"/>
</dbReference>
<protein>
    <recommendedName>
        <fullName evidence="3">Glycosyltransferase</fullName>
    </recommendedName>
</protein>
<sequence length="337" mass="39819">MSDLNLSKQYLDDALLQLCGDEGLEGLKQYTYWPAEIYGMGKHIREYGFYPSNWPIHIMTDHSPTLRNWISFDNQFDAPVQFYHSPELVKEWKKQYKKPCYVIFSPFAFYRKKNRIKQSTTAVGTLVFPTHNSHHLKDKSDIESYIQQLLSLPDEFQPISACLYFLDILDGKHKLFQKYNIPVYTAGNWLDPKFTERFYNIIKNFKYTTSNLPGSYLFYSVEMGIPFFLYGNKPQFENESDSSIELGSYDAFWQWPRVKEAVELFQGVHIEVTPAQRDWVETGLGIRDGISRFKMARILYSTWYKYEYKASKKNNMMPSLLVRIKKKVKRLMKSITE</sequence>
<proteinExistence type="predicted"/>
<name>A0ABT7CDF7_9BACT</name>
<evidence type="ECO:0000313" key="2">
    <source>
        <dbReference type="Proteomes" id="UP001228581"/>
    </source>
</evidence>
<dbReference type="Proteomes" id="UP001228581">
    <property type="component" value="Unassembled WGS sequence"/>
</dbReference>
<evidence type="ECO:0000313" key="1">
    <source>
        <dbReference type="EMBL" id="MDJ1491716.1"/>
    </source>
</evidence>